<sequence>MTAEQTTPGITDSAQVTQADHIRGGLRKHEYIWRDRQPWLQERGYVLRSRYRPDWTPSWIGTGRHHKDCEDGYNTLVPSIIDGTRKSDGLLVTLKAVDTSVHPFEVEIGQFLSSEPLANNPRNHCVRILDVLQDPNALNVTILVMPLLKRYDIPEYTTVGEVVAFCKQAIEGLHFMHDHHVAHRDISILNVMMDAIPLYSKGLWHPRAARMTRDFSGVAKHVSRTERPVRYFYIDFGLSRKYNSADGPPRELPILGGDKSVPEFQEHGYNVASDPFRTDIYYLGNLFRITFLNHYRSFEFMEPLVADMVQADPENRPTIAEVESRFDEATRHLSSWKLRGRLVHKDENAFVRGVLDSLHFFTKVPFVMDATRISDSSIVLMKKLDAEIHPFELEIGQFLSSDQITSDPRSHCVRILEVLPDPMEQSISLIVMPYLRAFDNPEFLTFGEAVACFKQLIEGLRVMHENNVAHRCDPQIRSHTQFHEYLPLISDISKRNVMMDAAAMYPDMWHPRSPADKYDYSGKAKYYTRTERPPKYYYIDFGLSRKYDPDNTSPEELPILGGDKSVPEFQGRGYDKPANPFHTDIYYLGNLMRTKFVAYYRGFEFMHPLVADMLQSDPAKRPSIAEVETRFDEAFRGLTKRKLRSRLVRKDEIMLERAIYGTAHVFRTVKYLVKRLPPVPTPPL</sequence>
<feature type="domain" description="Protein kinase" evidence="5">
    <location>
        <begin position="54"/>
        <end position="392"/>
    </location>
</feature>
<dbReference type="Gene3D" id="1.10.510.10">
    <property type="entry name" value="Transferase(Phosphotransferase) domain 1"/>
    <property type="match status" value="2"/>
</dbReference>
<evidence type="ECO:0000256" key="1">
    <source>
        <dbReference type="ARBA" id="ARBA00022679"/>
    </source>
</evidence>
<dbReference type="PANTHER" id="PTHR43289">
    <property type="entry name" value="MITOGEN-ACTIVATED PROTEIN KINASE KINASE KINASE 20-RELATED"/>
    <property type="match status" value="1"/>
</dbReference>
<evidence type="ECO:0000256" key="3">
    <source>
        <dbReference type="ARBA" id="ARBA00022777"/>
    </source>
</evidence>
<dbReference type="SMART" id="SM00220">
    <property type="entry name" value="S_TKc"/>
    <property type="match status" value="1"/>
</dbReference>
<proteinExistence type="predicted"/>
<dbReference type="Proteomes" id="UP000298390">
    <property type="component" value="Unassembled WGS sequence"/>
</dbReference>
<dbReference type="GO" id="GO:0004674">
    <property type="term" value="F:protein serine/threonine kinase activity"/>
    <property type="evidence" value="ECO:0007669"/>
    <property type="project" value="TreeGrafter"/>
</dbReference>
<name>A0A4Y9YC58_9APHY</name>
<dbReference type="InterPro" id="IPR000719">
    <property type="entry name" value="Prot_kinase_dom"/>
</dbReference>
<keyword evidence="1" id="KW-0808">Transferase</keyword>
<keyword evidence="3" id="KW-0418">Kinase</keyword>
<comment type="caution">
    <text evidence="6">The sequence shown here is derived from an EMBL/GenBank/DDBJ whole genome shotgun (WGS) entry which is preliminary data.</text>
</comment>
<evidence type="ECO:0000259" key="5">
    <source>
        <dbReference type="PROSITE" id="PS50011"/>
    </source>
</evidence>
<dbReference type="GO" id="GO:0005524">
    <property type="term" value="F:ATP binding"/>
    <property type="evidence" value="ECO:0007669"/>
    <property type="project" value="UniProtKB-KW"/>
</dbReference>
<accession>A0A4Y9YC58</accession>
<evidence type="ECO:0000313" key="6">
    <source>
        <dbReference type="EMBL" id="TFY60104.1"/>
    </source>
</evidence>
<organism evidence="6 7">
    <name type="scientific">Rhodofomes roseus</name>
    <dbReference type="NCBI Taxonomy" id="34475"/>
    <lineage>
        <taxon>Eukaryota</taxon>
        <taxon>Fungi</taxon>
        <taxon>Dikarya</taxon>
        <taxon>Basidiomycota</taxon>
        <taxon>Agaricomycotina</taxon>
        <taxon>Agaricomycetes</taxon>
        <taxon>Polyporales</taxon>
        <taxon>Rhodofomes</taxon>
    </lineage>
</organism>
<gene>
    <name evidence="6" type="ORF">EVJ58_g5352</name>
</gene>
<evidence type="ECO:0000256" key="4">
    <source>
        <dbReference type="ARBA" id="ARBA00022840"/>
    </source>
</evidence>
<evidence type="ECO:0000256" key="2">
    <source>
        <dbReference type="ARBA" id="ARBA00022741"/>
    </source>
</evidence>
<keyword evidence="4" id="KW-0067">ATP-binding</keyword>
<dbReference type="EMBL" id="SEKV01000271">
    <property type="protein sequence ID" value="TFY60104.1"/>
    <property type="molecule type" value="Genomic_DNA"/>
</dbReference>
<reference evidence="6 7" key="1">
    <citation type="submission" date="2019-01" db="EMBL/GenBank/DDBJ databases">
        <title>Genome sequencing of the rare red list fungi Fomitopsis rosea.</title>
        <authorList>
            <person name="Buettner E."/>
            <person name="Kellner H."/>
        </authorList>
    </citation>
    <scope>NUCLEOTIDE SEQUENCE [LARGE SCALE GENOMIC DNA]</scope>
    <source>
        <strain evidence="6 7">DSM 105464</strain>
    </source>
</reference>
<protein>
    <recommendedName>
        <fullName evidence="5">Protein kinase domain-containing protein</fullName>
    </recommendedName>
</protein>
<dbReference type="InterPro" id="IPR011009">
    <property type="entry name" value="Kinase-like_dom_sf"/>
</dbReference>
<dbReference type="PROSITE" id="PS50011">
    <property type="entry name" value="PROTEIN_KINASE_DOM"/>
    <property type="match status" value="1"/>
</dbReference>
<evidence type="ECO:0000313" key="7">
    <source>
        <dbReference type="Proteomes" id="UP000298390"/>
    </source>
</evidence>
<dbReference type="PANTHER" id="PTHR43289:SF33">
    <property type="entry name" value="SERINE_THREONINE KINASE 31"/>
    <property type="match status" value="1"/>
</dbReference>
<dbReference type="AlphaFoldDB" id="A0A4Y9YC58"/>
<keyword evidence="2" id="KW-0547">Nucleotide-binding</keyword>
<dbReference type="SUPFAM" id="SSF56112">
    <property type="entry name" value="Protein kinase-like (PK-like)"/>
    <property type="match status" value="2"/>
</dbReference>